<dbReference type="Pfam" id="PF12937">
    <property type="entry name" value="F-box-like"/>
    <property type="match status" value="1"/>
</dbReference>
<dbReference type="InterPro" id="IPR001810">
    <property type="entry name" value="F-box_dom"/>
</dbReference>
<evidence type="ECO:0000313" key="4">
    <source>
        <dbReference type="Proteomes" id="UP001642406"/>
    </source>
</evidence>
<protein>
    <recommendedName>
        <fullName evidence="2">F-box domain-containing protein</fullName>
    </recommendedName>
</protein>
<dbReference type="SMART" id="SM00256">
    <property type="entry name" value="FBOX"/>
    <property type="match status" value="1"/>
</dbReference>
<feature type="region of interest" description="Disordered" evidence="1">
    <location>
        <begin position="651"/>
        <end position="678"/>
    </location>
</feature>
<comment type="caution">
    <text evidence="3">The sequence shown here is derived from an EMBL/GenBank/DDBJ whole genome shotgun (WGS) entry which is preliminary data.</text>
</comment>
<reference evidence="3 4" key="1">
    <citation type="submission" date="2024-01" db="EMBL/GenBank/DDBJ databases">
        <authorList>
            <person name="Allen C."/>
            <person name="Tagirdzhanova G."/>
        </authorList>
    </citation>
    <scope>NUCLEOTIDE SEQUENCE [LARGE SCALE GENOMIC DNA]</scope>
</reference>
<accession>A0ABP0CQY1</accession>
<dbReference type="CDD" id="cd09917">
    <property type="entry name" value="F-box_SF"/>
    <property type="match status" value="1"/>
</dbReference>
<sequence>MILFTDLPLEVGTCILSYVTPRDLVSVSLASRGMYSYVKNNSQLHRLVYCNYFDKPSATNVDWEQEIHDFRRLRNICHSTSKSKDEELDFFCRKVKFYLGVEPETKPGSLDLSKRTYRNEGHLKRLINGRANYETFFCGSFLFDRIRNSPTSHSVGPLTIPDKPQAHNQASAELHCLLGAVVLQYSMGPKTVIPAYPYAVSKVYDMREYSRASLWGPFMSDGSGNVDWEKVEAIMLVLRYNLRRKDFLRYDVISAYWNSTFVGSSPGSYRPLLRKMEDLPDDTVPLDAQDPYGVTGTWMRLVSFLDYSDFFAYNFPEAAMGRDDLPDNQPRPPFLAEEELRMIIMHIRVTKIEMPKDRKDEGPLAVNDGAYDNTHPDFPIVHFEGQSMSIFHHWDTNANSGLHGTVRTTKEGHIRWTTFSTFDGQPRWRSEGIQIGGRRSGRGVMGNWFDADYSRQGPCGPTAFWKVHAKKKNSILSLLSRGPDSFAYILSNNEDSFDSIQRDQPMWLVTSTAVAATATAMAALQQQLQLQGAGVYGLDEEEQEEAEAAAVAASEAAAASANAGESSAAGASANAHVSRGYDYGGEDSGDEDGVFDGVQQEEEKFEPQPMSYLSDIRGHRNALSYLRAAGATTILEAQFVVINAPIGDDALWDGQDDDAEDDSDEGADGEEEIEFPFT</sequence>
<dbReference type="InterPro" id="IPR036047">
    <property type="entry name" value="F-box-like_dom_sf"/>
</dbReference>
<organism evidence="3 4">
    <name type="scientific">Sporothrix bragantina</name>
    <dbReference type="NCBI Taxonomy" id="671064"/>
    <lineage>
        <taxon>Eukaryota</taxon>
        <taxon>Fungi</taxon>
        <taxon>Dikarya</taxon>
        <taxon>Ascomycota</taxon>
        <taxon>Pezizomycotina</taxon>
        <taxon>Sordariomycetes</taxon>
        <taxon>Sordariomycetidae</taxon>
        <taxon>Ophiostomatales</taxon>
        <taxon>Ophiostomataceae</taxon>
        <taxon>Sporothrix</taxon>
    </lineage>
</organism>
<proteinExistence type="predicted"/>
<dbReference type="EMBL" id="CAWUHC010000127">
    <property type="protein sequence ID" value="CAK7234413.1"/>
    <property type="molecule type" value="Genomic_DNA"/>
</dbReference>
<gene>
    <name evidence="3" type="ORF">SBRCBS47491_008940</name>
</gene>
<evidence type="ECO:0000256" key="1">
    <source>
        <dbReference type="SAM" id="MobiDB-lite"/>
    </source>
</evidence>
<keyword evidence="4" id="KW-1185">Reference proteome</keyword>
<dbReference type="Proteomes" id="UP001642406">
    <property type="component" value="Unassembled WGS sequence"/>
</dbReference>
<dbReference type="SUPFAM" id="SSF81383">
    <property type="entry name" value="F-box domain"/>
    <property type="match status" value="1"/>
</dbReference>
<dbReference type="PROSITE" id="PS50181">
    <property type="entry name" value="FBOX"/>
    <property type="match status" value="1"/>
</dbReference>
<name>A0ABP0CQY1_9PEZI</name>
<feature type="domain" description="F-box" evidence="2">
    <location>
        <begin position="1"/>
        <end position="47"/>
    </location>
</feature>
<evidence type="ECO:0000313" key="3">
    <source>
        <dbReference type="EMBL" id="CAK7234413.1"/>
    </source>
</evidence>
<evidence type="ECO:0000259" key="2">
    <source>
        <dbReference type="PROSITE" id="PS50181"/>
    </source>
</evidence>